<reference evidence="3 4" key="1">
    <citation type="submission" date="2018-06" db="EMBL/GenBank/DDBJ databases">
        <title>Genomic Encyclopedia of Archaeal and Bacterial Type Strains, Phase II (KMG-II): from individual species to whole genera.</title>
        <authorList>
            <person name="Goeker M."/>
        </authorList>
    </citation>
    <scope>NUCLEOTIDE SEQUENCE [LARGE SCALE GENOMIC DNA]</scope>
    <source>
        <strain evidence="3 4">DSM 22011</strain>
    </source>
</reference>
<evidence type="ECO:0000256" key="2">
    <source>
        <dbReference type="SAM" id="SignalP"/>
    </source>
</evidence>
<sequence>MKTSFIAIAAAMAISGGSAQALTTINSAVSAASSTSTINTNGIATNIDFTWSAAPTSAYVTFEVDATSYLYMDEYSGMSASPEYSAFMLYRGATNLTQDYTLCAHSTVLADIRGRCNLVTNYGASGAITNYDLTSTTTAFAVLNPGVEYLVGVVEGGTPADGLLSFQISEGAYVPAAAAVPLPAGGMLLLGALGGIAALRRRRKAA</sequence>
<evidence type="ECO:0000256" key="1">
    <source>
        <dbReference type="SAM" id="Phobius"/>
    </source>
</evidence>
<keyword evidence="2" id="KW-0732">Signal</keyword>
<comment type="caution">
    <text evidence="3">The sequence shown here is derived from an EMBL/GenBank/DDBJ whole genome shotgun (WGS) entry which is preliminary data.</text>
</comment>
<name>A0A327XUA4_9RHOB</name>
<proteinExistence type="predicted"/>
<feature type="signal peptide" evidence="2">
    <location>
        <begin position="1"/>
        <end position="21"/>
    </location>
</feature>
<keyword evidence="1" id="KW-0472">Membrane</keyword>
<dbReference type="EMBL" id="QLMG01000047">
    <property type="protein sequence ID" value="RAK11677.1"/>
    <property type="molecule type" value="Genomic_DNA"/>
</dbReference>
<dbReference type="AlphaFoldDB" id="A0A327XUA4"/>
<evidence type="ECO:0000313" key="4">
    <source>
        <dbReference type="Proteomes" id="UP000249165"/>
    </source>
</evidence>
<feature type="transmembrane region" description="Helical" evidence="1">
    <location>
        <begin position="173"/>
        <end position="199"/>
    </location>
</feature>
<feature type="chain" id="PRO_5016367251" evidence="2">
    <location>
        <begin position="22"/>
        <end position="206"/>
    </location>
</feature>
<keyword evidence="4" id="KW-1185">Reference proteome</keyword>
<dbReference type="NCBIfam" id="TIGR03370">
    <property type="entry name" value="VPLPA-CTERM"/>
    <property type="match status" value="1"/>
</dbReference>
<dbReference type="RefSeq" id="WP_170134616.1">
    <property type="nucleotide sequence ID" value="NZ_LIGK01000037.1"/>
</dbReference>
<gene>
    <name evidence="3" type="ORF">ATI53_104713</name>
</gene>
<protein>
    <submittedName>
        <fullName evidence="3">Putative secreted protein</fullName>
    </submittedName>
</protein>
<dbReference type="InterPro" id="IPR022472">
    <property type="entry name" value="VPLPA-CTERM"/>
</dbReference>
<keyword evidence="1" id="KW-1133">Transmembrane helix</keyword>
<dbReference type="Proteomes" id="UP000249165">
    <property type="component" value="Unassembled WGS sequence"/>
</dbReference>
<keyword evidence="1" id="KW-0812">Transmembrane</keyword>
<evidence type="ECO:0000313" key="3">
    <source>
        <dbReference type="EMBL" id="RAK11677.1"/>
    </source>
</evidence>
<organism evidence="3 4">
    <name type="scientific">Salipiger aestuarii</name>
    <dbReference type="NCBI Taxonomy" id="568098"/>
    <lineage>
        <taxon>Bacteria</taxon>
        <taxon>Pseudomonadati</taxon>
        <taxon>Pseudomonadota</taxon>
        <taxon>Alphaproteobacteria</taxon>
        <taxon>Rhodobacterales</taxon>
        <taxon>Roseobacteraceae</taxon>
        <taxon>Salipiger</taxon>
    </lineage>
</organism>
<accession>A0A327XUA4</accession>